<protein>
    <recommendedName>
        <fullName evidence="8">Phospholipid/glycerol acyltransferase domain-containing protein</fullName>
    </recommendedName>
</protein>
<dbReference type="PANTHER" id="PTHR10434:SF64">
    <property type="entry name" value="1-ACYL-SN-GLYCEROL-3-PHOSPHATE ACYLTRANSFERASE-RELATED"/>
    <property type="match status" value="1"/>
</dbReference>
<dbReference type="GO" id="GO:0016746">
    <property type="term" value="F:acyltransferase activity"/>
    <property type="evidence" value="ECO:0007669"/>
    <property type="project" value="UniProtKB-KW"/>
</dbReference>
<keyword evidence="5" id="KW-0012">Acyltransferase</keyword>
<feature type="compositionally biased region" description="Polar residues" evidence="6">
    <location>
        <begin position="401"/>
        <end position="412"/>
    </location>
</feature>
<keyword evidence="7" id="KW-0812">Transmembrane</keyword>
<evidence type="ECO:0000256" key="3">
    <source>
        <dbReference type="ARBA" id="ARBA00022679"/>
    </source>
</evidence>
<keyword evidence="2" id="KW-0444">Lipid biosynthesis</keyword>
<dbReference type="SUPFAM" id="SSF69593">
    <property type="entry name" value="Glycerol-3-phosphate (1)-acyltransferase"/>
    <property type="match status" value="1"/>
</dbReference>
<evidence type="ECO:0000256" key="4">
    <source>
        <dbReference type="ARBA" id="ARBA00023098"/>
    </source>
</evidence>
<organism evidence="9 10">
    <name type="scientific">Discostella pseudostelligera</name>
    <dbReference type="NCBI Taxonomy" id="259834"/>
    <lineage>
        <taxon>Eukaryota</taxon>
        <taxon>Sar</taxon>
        <taxon>Stramenopiles</taxon>
        <taxon>Ochrophyta</taxon>
        <taxon>Bacillariophyta</taxon>
        <taxon>Coscinodiscophyceae</taxon>
        <taxon>Thalassiosirophycidae</taxon>
        <taxon>Stephanodiscales</taxon>
        <taxon>Stephanodiscaceae</taxon>
        <taxon>Discostella</taxon>
    </lineage>
</organism>
<dbReference type="EMBL" id="JALLBG020000268">
    <property type="protein sequence ID" value="KAL3757289.1"/>
    <property type="molecule type" value="Genomic_DNA"/>
</dbReference>
<evidence type="ECO:0000313" key="9">
    <source>
        <dbReference type="EMBL" id="KAL3757289.1"/>
    </source>
</evidence>
<dbReference type="GO" id="GO:0006629">
    <property type="term" value="P:lipid metabolic process"/>
    <property type="evidence" value="ECO:0007669"/>
    <property type="project" value="UniProtKB-KW"/>
</dbReference>
<feature type="domain" description="Phospholipid/glycerol acyltransferase" evidence="8">
    <location>
        <begin position="171"/>
        <end position="304"/>
    </location>
</feature>
<keyword evidence="7" id="KW-0472">Membrane</keyword>
<keyword evidence="3" id="KW-0808">Transferase</keyword>
<dbReference type="SMART" id="SM00563">
    <property type="entry name" value="PlsC"/>
    <property type="match status" value="1"/>
</dbReference>
<keyword evidence="10" id="KW-1185">Reference proteome</keyword>
<gene>
    <name evidence="9" type="ORF">ACHAWU_008450</name>
</gene>
<comment type="pathway">
    <text evidence="1">Lipid metabolism.</text>
</comment>
<feature type="region of interest" description="Disordered" evidence="6">
    <location>
        <begin position="384"/>
        <end position="412"/>
    </location>
</feature>
<dbReference type="InterPro" id="IPR002123">
    <property type="entry name" value="Plipid/glycerol_acylTrfase"/>
</dbReference>
<keyword evidence="4" id="KW-0443">Lipid metabolism</keyword>
<keyword evidence="7" id="KW-1133">Transmembrane helix</keyword>
<reference evidence="9 10" key="1">
    <citation type="submission" date="2024-10" db="EMBL/GenBank/DDBJ databases">
        <title>Updated reference genomes for cyclostephanoid diatoms.</title>
        <authorList>
            <person name="Roberts W.R."/>
            <person name="Alverson A.J."/>
        </authorList>
    </citation>
    <scope>NUCLEOTIDE SEQUENCE [LARGE SCALE GENOMIC DNA]</scope>
    <source>
        <strain evidence="9 10">AJA232-27</strain>
    </source>
</reference>
<dbReference type="Pfam" id="PF01553">
    <property type="entry name" value="Acyltransferase"/>
    <property type="match status" value="1"/>
</dbReference>
<feature type="transmembrane region" description="Helical" evidence="7">
    <location>
        <begin position="96"/>
        <end position="119"/>
    </location>
</feature>
<dbReference type="Proteomes" id="UP001530293">
    <property type="component" value="Unassembled WGS sequence"/>
</dbReference>
<evidence type="ECO:0000256" key="6">
    <source>
        <dbReference type="SAM" id="MobiDB-lite"/>
    </source>
</evidence>
<evidence type="ECO:0000313" key="10">
    <source>
        <dbReference type="Proteomes" id="UP001530293"/>
    </source>
</evidence>
<feature type="transmembrane region" description="Helical" evidence="7">
    <location>
        <begin position="20"/>
        <end position="40"/>
    </location>
</feature>
<evidence type="ECO:0000256" key="7">
    <source>
        <dbReference type="SAM" id="Phobius"/>
    </source>
</evidence>
<dbReference type="AlphaFoldDB" id="A0ABD3M3H3"/>
<dbReference type="PANTHER" id="PTHR10434">
    <property type="entry name" value="1-ACYL-SN-GLYCEROL-3-PHOSPHATE ACYLTRANSFERASE"/>
    <property type="match status" value="1"/>
</dbReference>
<proteinExistence type="predicted"/>
<evidence type="ECO:0000256" key="1">
    <source>
        <dbReference type="ARBA" id="ARBA00005189"/>
    </source>
</evidence>
<accession>A0ABD3M3H3</accession>
<name>A0ABD3M3H3_9STRA</name>
<sequence length="412" mass="46347">MNITSPKGNGIDNMTFPLRLRLNLAAILLLAMPIYLQGFAPVRRVHRTPTATVNMPISSYDRKITLNSSTASSMEIPPTTGSQGSLNKVQATVVKFLMVAYITSMCVALPASLLPVYLLHKAKFISRVRKEKLSLKVVQFCSRWLMRLFPFASKTVLVDADDEQVKNPEPIIWVCNHISMLDLFFVLALDKKMRGASRRPIKILYWRGLEANPITRIFCKMCGFIPVDMANNGNGNANEYDPKSFRPMLKSVKEAIDEGFDIGILPEGQPNPTPEKGLQPVFSGAFTLARMSQRPIKMIGLYGLHRMWHPSDEIGMKCTGRDMAVRVYPNGRLFKDAEEFTSTFDHVVGYFGAHGRDMPEKELQMWLDGSMWQTELSRRKATRAAVEDIEQEEVTKKESTDGSANTSMQTTN</sequence>
<comment type="caution">
    <text evidence="9">The sequence shown here is derived from an EMBL/GenBank/DDBJ whole genome shotgun (WGS) entry which is preliminary data.</text>
</comment>
<evidence type="ECO:0000256" key="2">
    <source>
        <dbReference type="ARBA" id="ARBA00022516"/>
    </source>
</evidence>
<dbReference type="CDD" id="cd07989">
    <property type="entry name" value="LPLAT_AGPAT-like"/>
    <property type="match status" value="1"/>
</dbReference>
<evidence type="ECO:0000256" key="5">
    <source>
        <dbReference type="ARBA" id="ARBA00023315"/>
    </source>
</evidence>
<evidence type="ECO:0000259" key="8">
    <source>
        <dbReference type="SMART" id="SM00563"/>
    </source>
</evidence>